<name>A0ABD4SF69_9LACO</name>
<proteinExistence type="predicted"/>
<dbReference type="PANTHER" id="PTHR45138:SF9">
    <property type="entry name" value="DIGUANYLATE CYCLASE DGCM-RELATED"/>
    <property type="match status" value="1"/>
</dbReference>
<dbReference type="InterPro" id="IPR050469">
    <property type="entry name" value="Diguanylate_Cyclase"/>
</dbReference>
<dbReference type="PANTHER" id="PTHR45138">
    <property type="entry name" value="REGULATORY COMPONENTS OF SENSORY TRANSDUCTION SYSTEM"/>
    <property type="match status" value="1"/>
</dbReference>
<dbReference type="SMART" id="SM00267">
    <property type="entry name" value="GGDEF"/>
    <property type="match status" value="1"/>
</dbReference>
<dbReference type="PROSITE" id="PS50887">
    <property type="entry name" value="GGDEF"/>
    <property type="match status" value="1"/>
</dbReference>
<accession>A0ABD4SF69</accession>
<dbReference type="Pfam" id="PF00990">
    <property type="entry name" value="GGDEF"/>
    <property type="match status" value="1"/>
</dbReference>
<protein>
    <submittedName>
        <fullName evidence="2">Diguanylate cyclase</fullName>
        <ecNumber evidence="2">2.7.7.65</ecNumber>
    </submittedName>
</protein>
<sequence length="260" mass="29259">MIDSDDFKYINDLYGHDAGDVALKTFAKVLEDNFGQLGKVCRNGGDEFAVFLKRTTMTEGRAIFKKLFRQKLTFSYQGKDYPYTISLGFAVYPDQGASREELLNKAGAALYAVKMTGKGTMAAYHPDMVKEGRAQLGFNLRDLAVNLPGAFFIYRADDGKILFANRELLRITECSSVEVFIEFIGREVKGLIAPEDYAEAVESCDQQVGDSDDAVAHMDYHVITKETHKRIYVHAVAHMVKNPYFGEIYYVILSPKPEQK</sequence>
<comment type="caution">
    <text evidence="2">The sequence shown here is derived from an EMBL/GenBank/DDBJ whole genome shotgun (WGS) entry which is preliminary data.</text>
</comment>
<dbReference type="InterPro" id="IPR000160">
    <property type="entry name" value="GGDEF_dom"/>
</dbReference>
<dbReference type="Gene3D" id="3.30.450.20">
    <property type="entry name" value="PAS domain"/>
    <property type="match status" value="1"/>
</dbReference>
<dbReference type="NCBIfam" id="TIGR00254">
    <property type="entry name" value="GGDEF"/>
    <property type="match status" value="1"/>
</dbReference>
<organism evidence="2 3">
    <name type="scientific">Lactobacillus delbrueckii subsp. allosunkii</name>
    <dbReference type="NCBI Taxonomy" id="1050107"/>
    <lineage>
        <taxon>Bacteria</taxon>
        <taxon>Bacillati</taxon>
        <taxon>Bacillota</taxon>
        <taxon>Bacilli</taxon>
        <taxon>Lactobacillales</taxon>
        <taxon>Lactobacillaceae</taxon>
        <taxon>Lactobacillus</taxon>
    </lineage>
</organism>
<keyword evidence="2" id="KW-0808">Transferase</keyword>
<gene>
    <name evidence="2" type="ORF">LOB39_06980</name>
</gene>
<dbReference type="InterPro" id="IPR000014">
    <property type="entry name" value="PAS"/>
</dbReference>
<dbReference type="CDD" id="cd01949">
    <property type="entry name" value="GGDEF"/>
    <property type="match status" value="1"/>
</dbReference>
<dbReference type="Gene3D" id="3.30.70.270">
    <property type="match status" value="1"/>
</dbReference>
<dbReference type="GO" id="GO:0052621">
    <property type="term" value="F:diguanylate cyclase activity"/>
    <property type="evidence" value="ECO:0007669"/>
    <property type="project" value="UniProtKB-EC"/>
</dbReference>
<evidence type="ECO:0000313" key="3">
    <source>
        <dbReference type="Proteomes" id="UP001320314"/>
    </source>
</evidence>
<feature type="domain" description="GGDEF" evidence="1">
    <location>
        <begin position="1"/>
        <end position="126"/>
    </location>
</feature>
<dbReference type="SUPFAM" id="SSF55785">
    <property type="entry name" value="PYP-like sensor domain (PAS domain)"/>
    <property type="match status" value="1"/>
</dbReference>
<dbReference type="CDD" id="cd00130">
    <property type="entry name" value="PAS"/>
    <property type="match status" value="1"/>
</dbReference>
<evidence type="ECO:0000313" key="2">
    <source>
        <dbReference type="EMBL" id="MCD5518300.1"/>
    </source>
</evidence>
<dbReference type="EC" id="2.7.7.65" evidence="2"/>
<dbReference type="InterPro" id="IPR029787">
    <property type="entry name" value="Nucleotide_cyclase"/>
</dbReference>
<dbReference type="Proteomes" id="UP001320314">
    <property type="component" value="Unassembled WGS sequence"/>
</dbReference>
<dbReference type="InterPro" id="IPR043128">
    <property type="entry name" value="Rev_trsase/Diguanyl_cyclase"/>
</dbReference>
<dbReference type="EMBL" id="JAJNUD010000016">
    <property type="protein sequence ID" value="MCD5518300.1"/>
    <property type="molecule type" value="Genomic_DNA"/>
</dbReference>
<dbReference type="SUPFAM" id="SSF55073">
    <property type="entry name" value="Nucleotide cyclase"/>
    <property type="match status" value="1"/>
</dbReference>
<reference evidence="2 3" key="1">
    <citation type="submission" date="2021-12" db="EMBL/GenBank/DDBJ databases">
        <title>Antimicrobial susceptibility of Lactobacillus delbrueckii subsp. lactis obtained from milk products and other habitats.</title>
        <authorList>
            <person name="Shani N."/>
        </authorList>
    </citation>
    <scope>NUCLEOTIDE SEQUENCE [LARGE SCALE GENOMIC DNA]</scope>
    <source>
        <strain evidence="2 3">CIRM BIA 266</strain>
    </source>
</reference>
<keyword evidence="2" id="KW-0548">Nucleotidyltransferase</keyword>
<dbReference type="InterPro" id="IPR035965">
    <property type="entry name" value="PAS-like_dom_sf"/>
</dbReference>
<evidence type="ECO:0000259" key="1">
    <source>
        <dbReference type="PROSITE" id="PS50887"/>
    </source>
</evidence>
<dbReference type="AlphaFoldDB" id="A0ABD4SF69"/>